<organism evidence="1 2">
    <name type="scientific">Coniella lustricola</name>
    <dbReference type="NCBI Taxonomy" id="2025994"/>
    <lineage>
        <taxon>Eukaryota</taxon>
        <taxon>Fungi</taxon>
        <taxon>Dikarya</taxon>
        <taxon>Ascomycota</taxon>
        <taxon>Pezizomycotina</taxon>
        <taxon>Sordariomycetes</taxon>
        <taxon>Sordariomycetidae</taxon>
        <taxon>Diaporthales</taxon>
        <taxon>Schizoparmaceae</taxon>
        <taxon>Coniella</taxon>
    </lineage>
</organism>
<name>A0A2T2ZY44_9PEZI</name>
<reference evidence="1 2" key="1">
    <citation type="journal article" date="2018" name="Mycol. Prog.">
        <title>Coniella lustricola, a new species from submerged detritus.</title>
        <authorList>
            <person name="Raudabaugh D.B."/>
            <person name="Iturriaga T."/>
            <person name="Carver A."/>
            <person name="Mondo S."/>
            <person name="Pangilinan J."/>
            <person name="Lipzen A."/>
            <person name="He G."/>
            <person name="Amirebrahimi M."/>
            <person name="Grigoriev I.V."/>
            <person name="Miller A.N."/>
        </authorList>
    </citation>
    <scope>NUCLEOTIDE SEQUENCE [LARGE SCALE GENOMIC DNA]</scope>
    <source>
        <strain evidence="1 2">B22-T-1</strain>
    </source>
</reference>
<dbReference type="AlphaFoldDB" id="A0A2T2ZY44"/>
<sequence>MVAQWSRSIHFPRNVTPLCAPQATPKCARHQGMFCCPPGHASPSLRLQIPQYNPITTKMRNIGRCNTQCRPNTTTPCCRMHPLVRSTSILKRHTHCSGTFVLILLPGTSGTYWNPLESPLALQSVTISL</sequence>
<dbReference type="Proteomes" id="UP000241462">
    <property type="component" value="Unassembled WGS sequence"/>
</dbReference>
<dbReference type="EMBL" id="KZ678568">
    <property type="protein sequence ID" value="PSR79363.1"/>
    <property type="molecule type" value="Genomic_DNA"/>
</dbReference>
<gene>
    <name evidence="1" type="ORF">BD289DRAFT_95448</name>
</gene>
<evidence type="ECO:0000313" key="2">
    <source>
        <dbReference type="Proteomes" id="UP000241462"/>
    </source>
</evidence>
<protein>
    <submittedName>
        <fullName evidence="1">Uncharacterized protein</fullName>
    </submittedName>
</protein>
<accession>A0A2T2ZY44</accession>
<proteinExistence type="predicted"/>
<evidence type="ECO:0000313" key="1">
    <source>
        <dbReference type="EMBL" id="PSR79363.1"/>
    </source>
</evidence>
<keyword evidence="2" id="KW-1185">Reference proteome</keyword>
<dbReference type="InParanoid" id="A0A2T2ZY44"/>